<accession>A0ABT4M889</accession>
<dbReference type="Proteomes" id="UP001081071">
    <property type="component" value="Unassembled WGS sequence"/>
</dbReference>
<protein>
    <submittedName>
        <fullName evidence="6">2,3-diaminopropionate biosynthesis protein SbnA</fullName>
    </submittedName>
</protein>
<evidence type="ECO:0000313" key="7">
    <source>
        <dbReference type="Proteomes" id="UP001081071"/>
    </source>
</evidence>
<reference evidence="6" key="1">
    <citation type="submission" date="2022-12" db="EMBL/GenBank/DDBJ databases">
        <authorList>
            <person name="Krivoruchko A.V."/>
            <person name="Elkin A."/>
        </authorList>
    </citation>
    <scope>NUCLEOTIDE SEQUENCE</scope>
    <source>
        <strain evidence="6">IEGM 1391</strain>
    </source>
</reference>
<comment type="cofactor">
    <cofactor evidence="1">
        <name>pyridoxal 5'-phosphate</name>
        <dbReference type="ChEBI" id="CHEBI:597326"/>
    </cofactor>
</comment>
<dbReference type="Gene3D" id="3.40.50.1100">
    <property type="match status" value="2"/>
</dbReference>
<dbReference type="EMBL" id="JAPWIJ010000001">
    <property type="protein sequence ID" value="MCZ4517149.1"/>
    <property type="molecule type" value="Genomic_DNA"/>
</dbReference>
<organism evidence="6 7">
    <name type="scientific">Rhodococcus ruber</name>
    <dbReference type="NCBI Taxonomy" id="1830"/>
    <lineage>
        <taxon>Bacteria</taxon>
        <taxon>Bacillati</taxon>
        <taxon>Actinomycetota</taxon>
        <taxon>Actinomycetes</taxon>
        <taxon>Mycobacteriales</taxon>
        <taxon>Nocardiaceae</taxon>
        <taxon>Rhodococcus</taxon>
    </lineage>
</organism>
<keyword evidence="3" id="KW-0808">Transferase</keyword>
<keyword evidence="7" id="KW-1185">Reference proteome</keyword>
<comment type="caution">
    <text evidence="6">The sequence shown here is derived from an EMBL/GenBank/DDBJ whole genome shotgun (WGS) entry which is preliminary data.</text>
</comment>
<proteinExistence type="predicted"/>
<evidence type="ECO:0000256" key="2">
    <source>
        <dbReference type="ARBA" id="ARBA00011738"/>
    </source>
</evidence>
<dbReference type="Pfam" id="PF00291">
    <property type="entry name" value="PALP"/>
    <property type="match status" value="1"/>
</dbReference>
<dbReference type="CDD" id="cd01561">
    <property type="entry name" value="CBS_like"/>
    <property type="match status" value="1"/>
</dbReference>
<evidence type="ECO:0000256" key="1">
    <source>
        <dbReference type="ARBA" id="ARBA00001933"/>
    </source>
</evidence>
<feature type="domain" description="Tryptophan synthase beta chain-like PALP" evidence="5">
    <location>
        <begin position="24"/>
        <end position="315"/>
    </location>
</feature>
<dbReference type="InterPro" id="IPR001926">
    <property type="entry name" value="TrpB-like_PALP"/>
</dbReference>
<dbReference type="PANTHER" id="PTHR10314">
    <property type="entry name" value="CYSTATHIONINE BETA-SYNTHASE"/>
    <property type="match status" value="1"/>
</dbReference>
<sequence>MTVILDGTATRHPISPVHDGIVAAIGATPMVRLDRLFRTVSASVLAKVERANPGGSTKDRPAREMVEAALAEGRAVPGVTTIVESSSGNLGVALALVCAYHRLGLHVVTDPKASHTNLSIMRALGARVEIVTERDHATGEFLPTRLLRVQELLTSIPGALCLDQYNNPSGAAAHRRTAREIVDAIGEPDVLFVAAGSCGSLRGIADHLRSSGAHTRIVAVDACGSAIFGSMAPPAPDYGRTLPGHGSTMVPGHFRDDLADDVVFVTDAECVAACRLLAEREAILAGGSSGAVIAAIAAYLPRLPAGSTVVTILPDGGDRYLHSIYDDAWVQNHIGLPAVLAASTRLEELLRR</sequence>
<evidence type="ECO:0000256" key="3">
    <source>
        <dbReference type="ARBA" id="ARBA00022679"/>
    </source>
</evidence>
<dbReference type="InterPro" id="IPR023927">
    <property type="entry name" value="SbnA"/>
</dbReference>
<dbReference type="InterPro" id="IPR036052">
    <property type="entry name" value="TrpB-like_PALP_sf"/>
</dbReference>
<comment type="subunit">
    <text evidence="2">Homodimer.</text>
</comment>
<evidence type="ECO:0000259" key="5">
    <source>
        <dbReference type="Pfam" id="PF00291"/>
    </source>
</evidence>
<dbReference type="SUPFAM" id="SSF53686">
    <property type="entry name" value="Tryptophan synthase beta subunit-like PLP-dependent enzymes"/>
    <property type="match status" value="1"/>
</dbReference>
<evidence type="ECO:0000313" key="6">
    <source>
        <dbReference type="EMBL" id="MCZ4517149.1"/>
    </source>
</evidence>
<gene>
    <name evidence="6" type="primary">sbnA</name>
    <name evidence="6" type="ORF">O4220_01380</name>
</gene>
<dbReference type="InterPro" id="IPR050214">
    <property type="entry name" value="Cys_Synth/Cystath_Beta-Synth"/>
</dbReference>
<dbReference type="RefSeq" id="WP_269601760.1">
    <property type="nucleotide sequence ID" value="NZ_JAPWIJ010000001.1"/>
</dbReference>
<name>A0ABT4M889_9NOCA</name>
<keyword evidence="4" id="KW-0663">Pyridoxal phosphate</keyword>
<evidence type="ECO:0000256" key="4">
    <source>
        <dbReference type="ARBA" id="ARBA00022898"/>
    </source>
</evidence>
<dbReference type="NCBIfam" id="TIGR03945">
    <property type="entry name" value="PLP_SbnA_fam"/>
    <property type="match status" value="1"/>
</dbReference>